<dbReference type="Proteomes" id="UP001194580">
    <property type="component" value="Unassembled WGS sequence"/>
</dbReference>
<organism evidence="2 3">
    <name type="scientific">Linnemannia exigua</name>
    <dbReference type="NCBI Taxonomy" id="604196"/>
    <lineage>
        <taxon>Eukaryota</taxon>
        <taxon>Fungi</taxon>
        <taxon>Fungi incertae sedis</taxon>
        <taxon>Mucoromycota</taxon>
        <taxon>Mortierellomycotina</taxon>
        <taxon>Mortierellomycetes</taxon>
        <taxon>Mortierellales</taxon>
        <taxon>Mortierellaceae</taxon>
        <taxon>Linnemannia</taxon>
    </lineage>
</organism>
<name>A0AAD4D8R1_9FUNG</name>
<dbReference type="AlphaFoldDB" id="A0AAD4D8R1"/>
<reference evidence="2" key="1">
    <citation type="journal article" date="2020" name="Fungal Divers.">
        <title>Resolving the Mortierellaceae phylogeny through synthesis of multi-gene phylogenetics and phylogenomics.</title>
        <authorList>
            <person name="Vandepol N."/>
            <person name="Liber J."/>
            <person name="Desiro A."/>
            <person name="Na H."/>
            <person name="Kennedy M."/>
            <person name="Barry K."/>
            <person name="Grigoriev I.V."/>
            <person name="Miller A.N."/>
            <person name="O'Donnell K."/>
            <person name="Stajich J.E."/>
            <person name="Bonito G."/>
        </authorList>
    </citation>
    <scope>NUCLEOTIDE SEQUENCE</scope>
    <source>
        <strain evidence="2">NRRL 28262</strain>
    </source>
</reference>
<keyword evidence="3" id="KW-1185">Reference proteome</keyword>
<evidence type="ECO:0000256" key="1">
    <source>
        <dbReference type="SAM" id="MobiDB-lite"/>
    </source>
</evidence>
<sequence length="299" mass="32739">MSFLFTAPQLSPFNNNNIYPHPLNIPNATVPSKTQILRQFFSHKPISVPVPMSLARPAPALLSNRSEPAQFIPAMNPSTSFTLTAVGLLSPKIKCQSENKKDFYTFQSKSDAVNRNMAIKDSKGNQVCKVKNKGEHLLDLYLTTDSKDINVQFRDMVAFKKAVEKNGASGAKMPAIYQPGDEDDERSDPRYTETATNHNVCWAFEFEGRIYQWTAAGGHGIHAPPGSDVLVCHQTGAGPVTKVAKLASSHTGASDKLTVSNGSTATVLDKNGLQILLLTSVLSLMEIMNDRSRELLDFD</sequence>
<evidence type="ECO:0000313" key="3">
    <source>
        <dbReference type="Proteomes" id="UP001194580"/>
    </source>
</evidence>
<feature type="region of interest" description="Disordered" evidence="1">
    <location>
        <begin position="171"/>
        <end position="191"/>
    </location>
</feature>
<proteinExistence type="predicted"/>
<evidence type="ECO:0000313" key="2">
    <source>
        <dbReference type="EMBL" id="KAG0272032.1"/>
    </source>
</evidence>
<accession>A0AAD4D8R1</accession>
<protein>
    <submittedName>
        <fullName evidence="2">Uncharacterized protein</fullName>
    </submittedName>
</protein>
<comment type="caution">
    <text evidence="2">The sequence shown here is derived from an EMBL/GenBank/DDBJ whole genome shotgun (WGS) entry which is preliminary data.</text>
</comment>
<gene>
    <name evidence="2" type="ORF">BGZ95_000097</name>
</gene>
<dbReference type="EMBL" id="JAAAIL010001006">
    <property type="protein sequence ID" value="KAG0272032.1"/>
    <property type="molecule type" value="Genomic_DNA"/>
</dbReference>